<name>A0A2T4J8R6_FUSBL</name>
<feature type="domain" description="Solute-binding protein family 3/N-terminal" evidence="2">
    <location>
        <begin position="24"/>
        <end position="237"/>
    </location>
</feature>
<dbReference type="CDD" id="cd13530">
    <property type="entry name" value="PBP2_peptides_like"/>
    <property type="match status" value="1"/>
</dbReference>
<dbReference type="EMBL" id="PZKE01000008">
    <property type="protein sequence ID" value="PTE14284.1"/>
    <property type="molecule type" value="Genomic_DNA"/>
</dbReference>
<reference evidence="3 4" key="1">
    <citation type="submission" date="2018-03" db="EMBL/GenBank/DDBJ databases">
        <title>Rhodobacter blasticus.</title>
        <authorList>
            <person name="Meyer T.E."/>
            <person name="Miller S."/>
            <person name="Lodha T."/>
            <person name="Gandham S."/>
            <person name="Chintalapati S."/>
            <person name="Chintalapati V.R."/>
        </authorList>
    </citation>
    <scope>NUCLEOTIDE SEQUENCE [LARGE SCALE GENOMIC DNA]</scope>
    <source>
        <strain evidence="3 4">DSM 2131</strain>
    </source>
</reference>
<dbReference type="Proteomes" id="UP000241362">
    <property type="component" value="Unassembled WGS sequence"/>
</dbReference>
<accession>A0A2T4J8R6</accession>
<dbReference type="RefSeq" id="WP_107673355.1">
    <property type="nucleotide sequence ID" value="NZ_PZKE01000008.1"/>
</dbReference>
<keyword evidence="4" id="KW-1185">Reference proteome</keyword>
<dbReference type="InterPro" id="IPR001638">
    <property type="entry name" value="Solute-binding_3/MltF_N"/>
</dbReference>
<protein>
    <recommendedName>
        <fullName evidence="2">Solute-binding protein family 3/N-terminal domain-containing protein</fullName>
    </recommendedName>
</protein>
<gene>
    <name evidence="3" type="ORF">C5F44_09805</name>
</gene>
<evidence type="ECO:0000256" key="1">
    <source>
        <dbReference type="ARBA" id="ARBA00022729"/>
    </source>
</evidence>
<comment type="caution">
    <text evidence="3">The sequence shown here is derived from an EMBL/GenBank/DDBJ whole genome shotgun (WGS) entry which is preliminary data.</text>
</comment>
<evidence type="ECO:0000313" key="4">
    <source>
        <dbReference type="Proteomes" id="UP000241362"/>
    </source>
</evidence>
<sequence length="237" mass="25302">MACIGTISALGAVLTLASAGDDRSLAIGAEASFPPYVELAADGSLTGHDYELMQEICARLARQCDWQTVTFEELIPGVIEGRFDVVLGGMAITPERRRLVDFTTSYAPGGGLDWFVGPPEAPQPDKALISVEAGTIHESYLQAEGLSYHGYPTEFDALKAVAGGQADMALGPYQGRPELDELIYGKGLEFLLSVEIPDEGVGMAVCRGNTALLNDLNATLEAMRKDGALDALESRWF</sequence>
<keyword evidence="1" id="KW-0732">Signal</keyword>
<dbReference type="Pfam" id="PF00497">
    <property type="entry name" value="SBP_bac_3"/>
    <property type="match status" value="1"/>
</dbReference>
<dbReference type="AlphaFoldDB" id="A0A2T4J8R6"/>
<evidence type="ECO:0000259" key="2">
    <source>
        <dbReference type="SMART" id="SM00062"/>
    </source>
</evidence>
<dbReference type="SUPFAM" id="SSF53850">
    <property type="entry name" value="Periplasmic binding protein-like II"/>
    <property type="match status" value="1"/>
</dbReference>
<proteinExistence type="predicted"/>
<dbReference type="SMART" id="SM00062">
    <property type="entry name" value="PBPb"/>
    <property type="match status" value="1"/>
</dbReference>
<evidence type="ECO:0000313" key="3">
    <source>
        <dbReference type="EMBL" id="PTE14284.1"/>
    </source>
</evidence>
<dbReference type="Gene3D" id="3.40.190.10">
    <property type="entry name" value="Periplasmic binding protein-like II"/>
    <property type="match status" value="2"/>
</dbReference>
<dbReference type="PANTHER" id="PTHR35936:SF19">
    <property type="entry name" value="AMINO-ACID-BINDING PROTEIN YXEM-RELATED"/>
    <property type="match status" value="1"/>
</dbReference>
<dbReference type="PANTHER" id="PTHR35936">
    <property type="entry name" value="MEMBRANE-BOUND LYTIC MUREIN TRANSGLYCOSYLASE F"/>
    <property type="match status" value="1"/>
</dbReference>
<organism evidence="3 4">
    <name type="scientific">Fuscovulum blasticum DSM 2131</name>
    <dbReference type="NCBI Taxonomy" id="1188250"/>
    <lineage>
        <taxon>Bacteria</taxon>
        <taxon>Pseudomonadati</taxon>
        <taxon>Pseudomonadota</taxon>
        <taxon>Alphaproteobacteria</taxon>
        <taxon>Rhodobacterales</taxon>
        <taxon>Paracoccaceae</taxon>
        <taxon>Pseudogemmobacter</taxon>
    </lineage>
</organism>